<evidence type="ECO:0000256" key="1">
    <source>
        <dbReference type="ARBA" id="ARBA00004651"/>
    </source>
</evidence>
<feature type="compositionally biased region" description="Basic and acidic residues" evidence="10">
    <location>
        <begin position="302"/>
        <end position="313"/>
    </location>
</feature>
<keyword evidence="2 9" id="KW-0813">Transport</keyword>
<comment type="subcellular location">
    <subcellularLocation>
        <location evidence="1 9">Cell membrane</location>
        <topology evidence="1 9">Multi-pass membrane protein</topology>
    </subcellularLocation>
</comment>
<keyword evidence="3" id="KW-1003">Cell membrane</keyword>
<dbReference type="InterPro" id="IPR025966">
    <property type="entry name" value="OppC_N"/>
</dbReference>
<evidence type="ECO:0000313" key="12">
    <source>
        <dbReference type="EMBL" id="MBB5753760.1"/>
    </source>
</evidence>
<keyword evidence="5" id="KW-0571">Peptide transport</keyword>
<evidence type="ECO:0000256" key="9">
    <source>
        <dbReference type="RuleBase" id="RU363032"/>
    </source>
</evidence>
<keyword evidence="8 9" id="KW-0472">Membrane</keyword>
<dbReference type="GO" id="GO:0055085">
    <property type="term" value="P:transmembrane transport"/>
    <property type="evidence" value="ECO:0007669"/>
    <property type="project" value="InterPro"/>
</dbReference>
<sequence length="325" mass="34853">MAVISPAVPTAAAKPRAGSFSALAAELWHDKAGLFGFAIIVLLIVLAFIAPLITPYDPALQSVAARLKPPVWMAKGSWEHLLGTDHLGRDVLSRVMAGARTSLIVGVSVVLLAGSFGVLVGLFAGFKGGRTDAVLMRLVDIQVAFPGLLMILLIVSVIGPSMTTMIVVLAITNWMIYARVVRGIVLSVRQTPYVEAAEVIGCKPARVIFKHILPNLTSPLLTLGILEFTNIVLAEAAMSFLGLGVQPPATSWGLDVANGKDYIFVAWWLITFPGLSISVTVLAINLFANWLRVTTDPQEREKRFARAKAAERRRAGRTAPTPVEA</sequence>
<evidence type="ECO:0000313" key="13">
    <source>
        <dbReference type="Proteomes" id="UP000523821"/>
    </source>
</evidence>
<dbReference type="AlphaFoldDB" id="A0A7W9FN41"/>
<dbReference type="Proteomes" id="UP000523821">
    <property type="component" value="Unassembled WGS sequence"/>
</dbReference>
<evidence type="ECO:0000256" key="10">
    <source>
        <dbReference type="SAM" id="MobiDB-lite"/>
    </source>
</evidence>
<dbReference type="Pfam" id="PF12911">
    <property type="entry name" value="OppC_N"/>
    <property type="match status" value="1"/>
</dbReference>
<name>A0A7W9FN41_9HYPH</name>
<dbReference type="SUPFAM" id="SSF161098">
    <property type="entry name" value="MetI-like"/>
    <property type="match status" value="1"/>
</dbReference>
<comment type="caution">
    <text evidence="12">The sequence shown here is derived from an EMBL/GenBank/DDBJ whole genome shotgun (WGS) entry which is preliminary data.</text>
</comment>
<dbReference type="CDD" id="cd06261">
    <property type="entry name" value="TM_PBP2"/>
    <property type="match status" value="1"/>
</dbReference>
<evidence type="ECO:0000256" key="4">
    <source>
        <dbReference type="ARBA" id="ARBA00022692"/>
    </source>
</evidence>
<keyword evidence="4 9" id="KW-0812">Transmembrane</keyword>
<proteinExistence type="inferred from homology"/>
<feature type="transmembrane region" description="Helical" evidence="9">
    <location>
        <begin position="144"/>
        <end position="172"/>
    </location>
</feature>
<comment type="similarity">
    <text evidence="9">Belongs to the binding-protein-dependent transport system permease family.</text>
</comment>
<gene>
    <name evidence="12" type="ORF">GGQ63_002830</name>
</gene>
<dbReference type="EMBL" id="JACHOO010000005">
    <property type="protein sequence ID" value="MBB5753760.1"/>
    <property type="molecule type" value="Genomic_DNA"/>
</dbReference>
<keyword evidence="6" id="KW-0653">Protein transport</keyword>
<protein>
    <submittedName>
        <fullName evidence="12">Peptide/nickel transport system permease protein</fullName>
    </submittedName>
</protein>
<dbReference type="InterPro" id="IPR000515">
    <property type="entry name" value="MetI-like"/>
</dbReference>
<feature type="transmembrane region" description="Helical" evidence="9">
    <location>
        <begin position="265"/>
        <end position="288"/>
    </location>
</feature>
<dbReference type="GO" id="GO:0015833">
    <property type="term" value="P:peptide transport"/>
    <property type="evidence" value="ECO:0007669"/>
    <property type="project" value="UniProtKB-KW"/>
</dbReference>
<dbReference type="GO" id="GO:0005886">
    <property type="term" value="C:plasma membrane"/>
    <property type="evidence" value="ECO:0007669"/>
    <property type="project" value="UniProtKB-SubCell"/>
</dbReference>
<dbReference type="Pfam" id="PF00528">
    <property type="entry name" value="BPD_transp_1"/>
    <property type="match status" value="1"/>
</dbReference>
<feature type="domain" description="ABC transmembrane type-1" evidence="11">
    <location>
        <begin position="99"/>
        <end position="288"/>
    </location>
</feature>
<dbReference type="GO" id="GO:0015031">
    <property type="term" value="P:protein transport"/>
    <property type="evidence" value="ECO:0007669"/>
    <property type="project" value="UniProtKB-KW"/>
</dbReference>
<evidence type="ECO:0000256" key="6">
    <source>
        <dbReference type="ARBA" id="ARBA00022927"/>
    </source>
</evidence>
<organism evidence="12 13">
    <name type="scientific">Prosthecomicrobium pneumaticum</name>
    <dbReference type="NCBI Taxonomy" id="81895"/>
    <lineage>
        <taxon>Bacteria</taxon>
        <taxon>Pseudomonadati</taxon>
        <taxon>Pseudomonadota</taxon>
        <taxon>Alphaproteobacteria</taxon>
        <taxon>Hyphomicrobiales</taxon>
        <taxon>Kaistiaceae</taxon>
        <taxon>Prosthecomicrobium</taxon>
    </lineage>
</organism>
<evidence type="ECO:0000256" key="3">
    <source>
        <dbReference type="ARBA" id="ARBA00022475"/>
    </source>
</evidence>
<dbReference type="PANTHER" id="PTHR43386">
    <property type="entry name" value="OLIGOPEPTIDE TRANSPORT SYSTEM PERMEASE PROTEIN APPC"/>
    <property type="match status" value="1"/>
</dbReference>
<feature type="transmembrane region" description="Helical" evidence="9">
    <location>
        <begin position="220"/>
        <end position="245"/>
    </location>
</feature>
<dbReference type="Gene3D" id="1.10.3720.10">
    <property type="entry name" value="MetI-like"/>
    <property type="match status" value="1"/>
</dbReference>
<dbReference type="InterPro" id="IPR050366">
    <property type="entry name" value="BP-dependent_transpt_permease"/>
</dbReference>
<dbReference type="PANTHER" id="PTHR43386:SF1">
    <property type="entry name" value="D,D-DIPEPTIDE TRANSPORT SYSTEM PERMEASE PROTEIN DDPC-RELATED"/>
    <property type="match status" value="1"/>
</dbReference>
<reference evidence="12 13" key="1">
    <citation type="submission" date="2020-08" db="EMBL/GenBank/DDBJ databases">
        <title>Genomic Encyclopedia of Type Strains, Phase IV (KMG-IV): sequencing the most valuable type-strain genomes for metagenomic binning, comparative biology and taxonomic classification.</title>
        <authorList>
            <person name="Goeker M."/>
        </authorList>
    </citation>
    <scope>NUCLEOTIDE SEQUENCE [LARGE SCALE GENOMIC DNA]</scope>
    <source>
        <strain evidence="12 13">DSM 16268</strain>
    </source>
</reference>
<feature type="region of interest" description="Disordered" evidence="10">
    <location>
        <begin position="302"/>
        <end position="325"/>
    </location>
</feature>
<keyword evidence="13" id="KW-1185">Reference proteome</keyword>
<keyword evidence="7 9" id="KW-1133">Transmembrane helix</keyword>
<accession>A0A7W9FN41</accession>
<evidence type="ECO:0000256" key="8">
    <source>
        <dbReference type="ARBA" id="ARBA00023136"/>
    </source>
</evidence>
<evidence type="ECO:0000259" key="11">
    <source>
        <dbReference type="PROSITE" id="PS50928"/>
    </source>
</evidence>
<dbReference type="PROSITE" id="PS50928">
    <property type="entry name" value="ABC_TM1"/>
    <property type="match status" value="1"/>
</dbReference>
<evidence type="ECO:0000256" key="7">
    <source>
        <dbReference type="ARBA" id="ARBA00022989"/>
    </source>
</evidence>
<evidence type="ECO:0000256" key="5">
    <source>
        <dbReference type="ARBA" id="ARBA00022856"/>
    </source>
</evidence>
<evidence type="ECO:0000256" key="2">
    <source>
        <dbReference type="ARBA" id="ARBA00022448"/>
    </source>
</evidence>
<feature type="transmembrane region" description="Helical" evidence="9">
    <location>
        <begin position="103"/>
        <end position="124"/>
    </location>
</feature>
<dbReference type="RefSeq" id="WP_183856881.1">
    <property type="nucleotide sequence ID" value="NZ_JACHOO010000005.1"/>
</dbReference>
<feature type="transmembrane region" description="Helical" evidence="9">
    <location>
        <begin position="34"/>
        <end position="53"/>
    </location>
</feature>
<dbReference type="InterPro" id="IPR035906">
    <property type="entry name" value="MetI-like_sf"/>
</dbReference>